<dbReference type="Pfam" id="PF12704">
    <property type="entry name" value="MacB_PCD"/>
    <property type="match status" value="1"/>
</dbReference>
<dbReference type="Pfam" id="PF02687">
    <property type="entry name" value="FtsX"/>
    <property type="match status" value="2"/>
</dbReference>
<keyword evidence="3 6" id="KW-0812">Transmembrane</keyword>
<dbReference type="PROSITE" id="PS51257">
    <property type="entry name" value="PROKAR_LIPOPROTEIN"/>
    <property type="match status" value="1"/>
</dbReference>
<evidence type="ECO:0000313" key="9">
    <source>
        <dbReference type="EMBL" id="MBM6758156.1"/>
    </source>
</evidence>
<feature type="transmembrane region" description="Helical" evidence="6">
    <location>
        <begin position="731"/>
        <end position="751"/>
    </location>
</feature>
<evidence type="ECO:0000259" key="8">
    <source>
        <dbReference type="Pfam" id="PF12704"/>
    </source>
</evidence>
<feature type="domain" description="ABC3 transporter permease C-terminal" evidence="7">
    <location>
        <begin position="277"/>
        <end position="376"/>
    </location>
</feature>
<comment type="subcellular location">
    <subcellularLocation>
        <location evidence="1">Cell membrane</location>
        <topology evidence="1">Multi-pass membrane protein</topology>
    </subcellularLocation>
</comment>
<keyword evidence="4 6" id="KW-1133">Transmembrane helix</keyword>
<dbReference type="PANTHER" id="PTHR30572">
    <property type="entry name" value="MEMBRANE COMPONENT OF TRANSPORTER-RELATED"/>
    <property type="match status" value="1"/>
</dbReference>
<feature type="transmembrane region" description="Helical" evidence="6">
    <location>
        <begin position="21"/>
        <end position="41"/>
    </location>
</feature>
<evidence type="ECO:0000259" key="7">
    <source>
        <dbReference type="Pfam" id="PF02687"/>
    </source>
</evidence>
<proteinExistence type="predicted"/>
<dbReference type="InterPro" id="IPR025857">
    <property type="entry name" value="MacB_PCD"/>
</dbReference>
<keyword evidence="2" id="KW-1003">Cell membrane</keyword>
<comment type="caution">
    <text evidence="9">The sequence shown here is derived from an EMBL/GenBank/DDBJ whole genome shotgun (WGS) entry which is preliminary data.</text>
</comment>
<protein>
    <submittedName>
        <fullName evidence="9">ABC transporter permease</fullName>
    </submittedName>
</protein>
<feature type="domain" description="MacB-like periplasmic core" evidence="8">
    <location>
        <begin position="20"/>
        <end position="228"/>
    </location>
</feature>
<feature type="transmembrane region" description="Helical" evidence="6">
    <location>
        <begin position="269"/>
        <end position="295"/>
    </location>
</feature>
<keyword evidence="10" id="KW-1185">Reference proteome</keyword>
<evidence type="ECO:0000256" key="2">
    <source>
        <dbReference type="ARBA" id="ARBA00022475"/>
    </source>
</evidence>
<dbReference type="EMBL" id="JACJJW010000010">
    <property type="protein sequence ID" value="MBM6758156.1"/>
    <property type="molecule type" value="Genomic_DNA"/>
</dbReference>
<feature type="domain" description="ABC3 transporter permease C-terminal" evidence="7">
    <location>
        <begin position="648"/>
        <end position="761"/>
    </location>
</feature>
<organism evidence="9 10">
    <name type="scientific">Bacteroides mediterraneensis</name>
    <dbReference type="NCBI Taxonomy" id="1841856"/>
    <lineage>
        <taxon>Bacteria</taxon>
        <taxon>Pseudomonadati</taxon>
        <taxon>Bacteroidota</taxon>
        <taxon>Bacteroidia</taxon>
        <taxon>Bacteroidales</taxon>
        <taxon>Bacteroidaceae</taxon>
        <taxon>Bacteroides</taxon>
    </lineage>
</organism>
<feature type="transmembrane region" description="Helical" evidence="6">
    <location>
        <begin position="697"/>
        <end position="716"/>
    </location>
</feature>
<evidence type="ECO:0000256" key="1">
    <source>
        <dbReference type="ARBA" id="ARBA00004651"/>
    </source>
</evidence>
<evidence type="ECO:0000256" key="6">
    <source>
        <dbReference type="SAM" id="Phobius"/>
    </source>
</evidence>
<feature type="transmembrane region" description="Helical" evidence="6">
    <location>
        <begin position="645"/>
        <end position="669"/>
    </location>
</feature>
<feature type="transmembrane region" description="Helical" evidence="6">
    <location>
        <begin position="316"/>
        <end position="342"/>
    </location>
</feature>
<gene>
    <name evidence="9" type="ORF">H6A31_05580</name>
</gene>
<evidence type="ECO:0000256" key="5">
    <source>
        <dbReference type="ARBA" id="ARBA00023136"/>
    </source>
</evidence>
<dbReference type="InterPro" id="IPR050250">
    <property type="entry name" value="Macrolide_Exporter_MacB"/>
</dbReference>
<sequence length="768" mass="87963">MIAHYLKIAWRNLLKYRMQTVVNVIGLAVGFACFAFANLWMRYESSFDSRYDAANRMYLIYTETSMEAGGISSHVPYPVSTLLKKEFPEIEAACAFTRYSTAELRLEDQPALEAVSMMLDSCFMDMFGVRVLTGTYDFFYSDEKVALTERMARKLFGTTDVLGRTVTCNDKESTVCAVVSDLSHSNFSFDFIHEGSYFRRWQDVWYNGGFEVVVRLAPGVSSQSMEEKFCAYAEKVDDLNCKTVGRLRLMPLSEVRQASFNKDRLVSFFYLRLFAAAGVLVILCSLFNHLALFLSRMEIRRRELALRRACGSSGRGLFAMLTTEYSLLILLSGFFGFVLVELLHPLFQQLSGVEGSVYGNSLLYFLIVLLLSLILLLPFVFRYSSLRPERRKSGQQMKVMIGIQLFISLLAIFTTVVLMRQLNYLRQTDLGWERHNLAAFTFVYPDTSKDEIVGHVRQMPFVCQVLTGYWGLLPEGARGIVTIDWDGKPSDWKMRDIRMACMDDTLAAFYDIQLATGQFIRQDGGNNQVMLNESAVRAMGVTHPVGMVITYSQEQKEKATVVGVVRDFHITAPTIPVQPTLYVNRFGWMDGNHVLIKYHEGSWPELRHRVDSLFASDYPEVDYNLVNVMDEYETYLKSENLLMRLLAFVSIVCILMSAFGIFSMVTLNCERRRKEMAIRKINGARVKDILGLFAREYLWLLGIASAIAFPVGYILMKQWLENYVEQIPLSWWLYMVIFLGMALMIALCISWRVWRVAKENPAEVVKSE</sequence>
<dbReference type="InterPro" id="IPR003838">
    <property type="entry name" value="ABC3_permease_C"/>
</dbReference>
<evidence type="ECO:0000256" key="4">
    <source>
        <dbReference type="ARBA" id="ARBA00022989"/>
    </source>
</evidence>
<dbReference type="PANTHER" id="PTHR30572:SF18">
    <property type="entry name" value="ABC-TYPE MACROLIDE FAMILY EXPORT SYSTEM PERMEASE COMPONENT 2"/>
    <property type="match status" value="1"/>
</dbReference>
<keyword evidence="5 6" id="KW-0472">Membrane</keyword>
<reference evidence="9 10" key="1">
    <citation type="journal article" date="2021" name="Sci. Rep.">
        <title>The distribution of antibiotic resistance genes in chicken gut microbiota commensals.</title>
        <authorList>
            <person name="Juricova H."/>
            <person name="Matiasovicova J."/>
            <person name="Kubasova T."/>
            <person name="Cejkova D."/>
            <person name="Rychlik I."/>
        </authorList>
    </citation>
    <scope>NUCLEOTIDE SEQUENCE [LARGE SCALE GENOMIC DNA]</scope>
    <source>
        <strain evidence="9 10">An801</strain>
    </source>
</reference>
<feature type="transmembrane region" description="Helical" evidence="6">
    <location>
        <begin position="401"/>
        <end position="419"/>
    </location>
</feature>
<dbReference type="Proteomes" id="UP000703295">
    <property type="component" value="Unassembled WGS sequence"/>
</dbReference>
<evidence type="ECO:0000313" key="10">
    <source>
        <dbReference type="Proteomes" id="UP000703295"/>
    </source>
</evidence>
<feature type="transmembrane region" description="Helical" evidence="6">
    <location>
        <begin position="362"/>
        <end position="381"/>
    </location>
</feature>
<dbReference type="RefSeq" id="WP_204475385.1">
    <property type="nucleotide sequence ID" value="NZ_JACJJW010000010.1"/>
</dbReference>
<evidence type="ECO:0000256" key="3">
    <source>
        <dbReference type="ARBA" id="ARBA00022692"/>
    </source>
</evidence>
<name>A0ABS2EUD3_9BACE</name>
<accession>A0ABS2EUD3</accession>